<dbReference type="GO" id="GO:0005506">
    <property type="term" value="F:iron ion binding"/>
    <property type="evidence" value="ECO:0007669"/>
    <property type="project" value="InterPro"/>
</dbReference>
<gene>
    <name evidence="8" type="ORF">LCGC14_0524210</name>
</gene>
<organism evidence="8">
    <name type="scientific">marine sediment metagenome</name>
    <dbReference type="NCBI Taxonomy" id="412755"/>
    <lineage>
        <taxon>unclassified sequences</taxon>
        <taxon>metagenomes</taxon>
        <taxon>ecological metagenomes</taxon>
    </lineage>
</organism>
<feature type="transmembrane region" description="Helical" evidence="6">
    <location>
        <begin position="6"/>
        <end position="28"/>
    </location>
</feature>
<keyword evidence="6" id="KW-0812">Transmembrane</keyword>
<accession>A0A0F9UJ21</accession>
<proteinExistence type="predicted"/>
<keyword evidence="4" id="KW-0249">Electron transport</keyword>
<evidence type="ECO:0000256" key="1">
    <source>
        <dbReference type="ARBA" id="ARBA00022448"/>
    </source>
</evidence>
<evidence type="ECO:0000256" key="2">
    <source>
        <dbReference type="ARBA" id="ARBA00022617"/>
    </source>
</evidence>
<dbReference type="SUPFAM" id="SSF46626">
    <property type="entry name" value="Cytochrome c"/>
    <property type="match status" value="1"/>
</dbReference>
<dbReference type="Pfam" id="PF13442">
    <property type="entry name" value="Cytochrome_CBB3"/>
    <property type="match status" value="1"/>
</dbReference>
<dbReference type="InterPro" id="IPR036909">
    <property type="entry name" value="Cyt_c-like_dom_sf"/>
</dbReference>
<name>A0A0F9UJ21_9ZZZZ</name>
<keyword evidence="1" id="KW-0813">Transport</keyword>
<keyword evidence="5" id="KW-0408">Iron</keyword>
<dbReference type="GO" id="GO:0009055">
    <property type="term" value="F:electron transfer activity"/>
    <property type="evidence" value="ECO:0007669"/>
    <property type="project" value="InterPro"/>
</dbReference>
<evidence type="ECO:0000256" key="4">
    <source>
        <dbReference type="ARBA" id="ARBA00022982"/>
    </source>
</evidence>
<dbReference type="EMBL" id="LAZR01000666">
    <property type="protein sequence ID" value="KKN61231.1"/>
    <property type="molecule type" value="Genomic_DNA"/>
</dbReference>
<dbReference type="InterPro" id="IPR002323">
    <property type="entry name" value="Cyt_CIE"/>
</dbReference>
<keyword evidence="3" id="KW-0479">Metal-binding</keyword>
<dbReference type="GO" id="GO:0020037">
    <property type="term" value="F:heme binding"/>
    <property type="evidence" value="ECO:0007669"/>
    <property type="project" value="InterPro"/>
</dbReference>
<dbReference type="InterPro" id="IPR009056">
    <property type="entry name" value="Cyt_c-like_dom"/>
</dbReference>
<dbReference type="PROSITE" id="PS51007">
    <property type="entry name" value="CYTC"/>
    <property type="match status" value="1"/>
</dbReference>
<dbReference type="AlphaFoldDB" id="A0A0F9UJ21"/>
<feature type="domain" description="Cytochrome c" evidence="7">
    <location>
        <begin position="77"/>
        <end position="157"/>
    </location>
</feature>
<keyword evidence="6" id="KW-1133">Transmembrane helix</keyword>
<evidence type="ECO:0000256" key="3">
    <source>
        <dbReference type="ARBA" id="ARBA00022723"/>
    </source>
</evidence>
<dbReference type="PANTHER" id="PTHR40942">
    <property type="match status" value="1"/>
</dbReference>
<evidence type="ECO:0000256" key="6">
    <source>
        <dbReference type="SAM" id="Phobius"/>
    </source>
</evidence>
<keyword evidence="2" id="KW-0349">Heme</keyword>
<dbReference type="PANTHER" id="PTHR40942:SF4">
    <property type="entry name" value="CYTOCHROME C5"/>
    <property type="match status" value="1"/>
</dbReference>
<sequence length="158" mass="16620">MVTQKSGKFFVGSIVVFLILFGIVKIILVTSLDAGKRAVTPASMTEEDVAERIKPDAEVTVGEVPVVVAAAAVDETETVGGGEQIVTQVCSMCHGSGMMSSPKLGNKADWAPRIEKGIDTLHTHAIVGFNMMPARGGKADLSDDDVKAAVDYMVSLVK</sequence>
<protein>
    <recommendedName>
        <fullName evidence="7">Cytochrome c domain-containing protein</fullName>
    </recommendedName>
</protein>
<keyword evidence="6" id="KW-0472">Membrane</keyword>
<evidence type="ECO:0000259" key="7">
    <source>
        <dbReference type="PROSITE" id="PS51007"/>
    </source>
</evidence>
<comment type="caution">
    <text evidence="8">The sequence shown here is derived from an EMBL/GenBank/DDBJ whole genome shotgun (WGS) entry which is preliminary data.</text>
</comment>
<dbReference type="PRINTS" id="PR00607">
    <property type="entry name" value="CYTCHROMECIE"/>
</dbReference>
<dbReference type="Gene3D" id="1.10.760.10">
    <property type="entry name" value="Cytochrome c-like domain"/>
    <property type="match status" value="1"/>
</dbReference>
<reference evidence="8" key="1">
    <citation type="journal article" date="2015" name="Nature">
        <title>Complex archaea that bridge the gap between prokaryotes and eukaryotes.</title>
        <authorList>
            <person name="Spang A."/>
            <person name="Saw J.H."/>
            <person name="Jorgensen S.L."/>
            <person name="Zaremba-Niedzwiedzka K."/>
            <person name="Martijn J."/>
            <person name="Lind A.E."/>
            <person name="van Eijk R."/>
            <person name="Schleper C."/>
            <person name="Guy L."/>
            <person name="Ettema T.J."/>
        </authorList>
    </citation>
    <scope>NUCLEOTIDE SEQUENCE</scope>
</reference>
<evidence type="ECO:0000313" key="8">
    <source>
        <dbReference type="EMBL" id="KKN61231.1"/>
    </source>
</evidence>
<evidence type="ECO:0000256" key="5">
    <source>
        <dbReference type="ARBA" id="ARBA00023004"/>
    </source>
</evidence>